<dbReference type="InterPro" id="IPR042279">
    <property type="entry name" value="Pep_M60_3"/>
</dbReference>
<dbReference type="Pfam" id="PF03272">
    <property type="entry name" value="Mucin_bdg"/>
    <property type="match status" value="3"/>
</dbReference>
<protein>
    <submittedName>
        <fullName evidence="2">Viral enhancin protein</fullName>
    </submittedName>
</protein>
<proteinExistence type="predicted"/>
<dbReference type="Gene3D" id="3.40.390.80">
    <property type="entry name" value="Peptidase M60, enhancin-like domain 2"/>
    <property type="match status" value="1"/>
</dbReference>
<dbReference type="InterPro" id="IPR031161">
    <property type="entry name" value="Peptidase_M60_dom"/>
</dbReference>
<evidence type="ECO:0000259" key="1">
    <source>
        <dbReference type="PROSITE" id="PS51723"/>
    </source>
</evidence>
<reference evidence="3" key="1">
    <citation type="submission" date="2020-06" db="EMBL/GenBank/DDBJ databases">
        <title>REHAB project genomes.</title>
        <authorList>
            <person name="Shaw L.P."/>
        </authorList>
    </citation>
    <scope>NUCLEOTIDE SEQUENCE [LARGE SCALE GENOMIC DNA]</scope>
    <source>
        <strain evidence="3">RHBSTW-00938</strain>
    </source>
</reference>
<feature type="domain" description="Peptidase M60" evidence="1">
    <location>
        <begin position="29"/>
        <end position="330"/>
    </location>
</feature>
<dbReference type="EMBL" id="CP055904">
    <property type="protein sequence ID" value="QMR39082.1"/>
    <property type="molecule type" value="Genomic_DNA"/>
</dbReference>
<dbReference type="RefSeq" id="WP_182015141.1">
    <property type="nucleotide sequence ID" value="NZ_CP055904.1"/>
</dbReference>
<evidence type="ECO:0000313" key="2">
    <source>
        <dbReference type="EMBL" id="QMR39082.1"/>
    </source>
</evidence>
<name>A0AAP9U5A3_KLEAE</name>
<dbReference type="PROSITE" id="PS51723">
    <property type="entry name" value="PEPTIDASE_M60"/>
    <property type="match status" value="1"/>
</dbReference>
<dbReference type="SMART" id="SM01276">
    <property type="entry name" value="M60-like"/>
    <property type="match status" value="1"/>
</dbReference>
<dbReference type="SUPFAM" id="SSF55486">
    <property type="entry name" value="Metalloproteases ('zincins'), catalytic domain"/>
    <property type="match status" value="1"/>
</dbReference>
<accession>A0AAP9U5A3</accession>
<sequence length="995" mass="111340">MTQEIEQKCYTLQSATWLDKAGFEKGRKHDRQALGFILPANTVLKIRQTDLSNGISTLRLLCDDTAVEKSSALTTSWTTISTTVDSVPFIDTLFTDSPCEFSVVYQQPATTKPLPRWQAGESEEAFFLNWENNKSSFALVDLGVINLLLPYADRDNAIKAGLAALHRFYNHLFTSYNDWAGLSENPDSLWNQDVANRYFLRADKHGVGSAYYNSNWCAQTAATIGEGWLDNVATQWVILHEIGHGYQGKFMQDPTLSVSEVWNNIYASFYQQLTLSQDNHLYTDGWLYNYGQLAAQEAQLINYITDKTPVTSWGLRSRLQFLMLMLFKAGIASFRTFNQNYRQLANSEGFQPSDHQLADMLATAIATSAGYDVTPFIELCGLTLKHATRENIVSLATKPLYPLYRFLPQSEWDSARQLLGLDSFFWLVDNRELAILGKTGTLTLTLNIDRPEQIYGQTLTIKDNCGNHYSLVINGDALTLKDMPIGVYQIELPKGRSQKYRPDISYITIKEGANAVTVNYVQQNDTSERNVTISFLGYSDAPFARLDVDYENQQLILNVTSATPHSYYPGTLYAAVSVLSANGEKVFERKMTGTNCATGKVIIPFSPHYHLYITHMEPGRLKTSPGYLTLVAREKYQLIRIDDNGLYNFILGNSPADDLQAIFEHNAQSIRNQPSLLAQEECVCKNDLWLMLSHIADPQRSSLLKAYGDVLPQNNDDPGELTGKSVTLNLRGQGNNEFCQIVIDNKQRAMTVATRAGTPHSYYTTHTYASITVTAEDDAVVYQRSYVGATNNLVNSETITLAEGMIIEIFHDEPYRSSATNGTTQNAVTLKQHNRWRVVKTGLEVYALTPVEPDEEATDTEEETQETTALYGDSFSWQLLGDDDVCFAGMEMDIGSGALTFSANAVVPNKHFTTTYATVNVYNTRGSVVYRQSIKGSSQLGDYVDTAILDEGYTIEVFHAEAGNRSVIINPLNGNSWQQPNTVTWQVTPRGLQRL</sequence>
<organism evidence="2 3">
    <name type="scientific">Klebsiella aerogenes</name>
    <name type="common">Enterobacter aerogenes</name>
    <dbReference type="NCBI Taxonomy" id="548"/>
    <lineage>
        <taxon>Bacteria</taxon>
        <taxon>Pseudomonadati</taxon>
        <taxon>Pseudomonadota</taxon>
        <taxon>Gammaproteobacteria</taxon>
        <taxon>Enterobacterales</taxon>
        <taxon>Enterobacteriaceae</taxon>
        <taxon>Klebsiella/Raoultella group</taxon>
        <taxon>Klebsiella</taxon>
    </lineage>
</organism>
<dbReference type="Proteomes" id="UP000514462">
    <property type="component" value="Chromosome"/>
</dbReference>
<gene>
    <name evidence="2" type="ORF">HV331_06100</name>
</gene>
<evidence type="ECO:0000313" key="3">
    <source>
        <dbReference type="Proteomes" id="UP000514462"/>
    </source>
</evidence>
<dbReference type="AlphaFoldDB" id="A0AAP9U5A3"/>
<dbReference type="InterPro" id="IPR004954">
    <property type="entry name" value="Mucin-bd"/>
</dbReference>
<dbReference type="Gene3D" id="1.10.390.30">
    <property type="entry name" value="Peptidase M60, enhancin-like domain 3"/>
    <property type="match status" value="1"/>
</dbReference>
<dbReference type="Pfam" id="PF13402">
    <property type="entry name" value="Peptidase_M60"/>
    <property type="match status" value="1"/>
</dbReference>